<sequence length="701" mass="78925">MNGKITQFARRSYRLIFLAALIAAFLFATVGCSMRDPKPDAKAKDGILDIRDRSFEEDGMLPLDGEWRFKWEGDGASEPIEGWMQVPGMWGQKPLKDGTELPSQGRGIYSLTILHSPTDKLLAIRLPNLSTAYNLYVNGQLQFSRGVVGDDREGTTPYQLPAIAYFSGQSGKTELTLEVANYHHRNGGIRTELILGTMSQIQSLRFKLQSQELILFGALAIIGIYHLGLFALRRRESTNLFLALLCFGVACRMASIGEGMFAQWIPSLTWTFALRIEYAAFALSTLFGFTYYQKMYPDEISAKWLRLSAGVGILLAALCVALPPLTFSRYVAAYQIYVILMSLVSLIGLGRALFHRREGAKLAMVGAVGLVLTVMNDIFFYNGWMKSLDLVSWGLLLLILMNSFAISLKFSLTYSRAEQMKTELTEWNHHLEERIAKRTEELQKSYLALEESKIGLERMEQSRRQLISNISHDLRTPITLLQGYLEALRDGIIAEPQQREKTIRLMLTKVEGLNGMIQDLFELSMLESRKTRMNFEPASITEWQERLRTEYEPELTEKRIGFGCFGPDDDDRHASVLIDEHRMDRVFANLIYNAVRHTPQGGSITLHFAVDPVVGQAIIDVVDTGTGILESELPFIFDRFYNNHKSRHSTSGGSGLGLSIAREIVEMHGGKLTARNGESGGSVFTIRLPLYTEEEARMRSS</sequence>
<dbReference type="FunFam" id="3.30.565.10:FF:000006">
    <property type="entry name" value="Sensor histidine kinase WalK"/>
    <property type="match status" value="1"/>
</dbReference>
<reference evidence="13 14" key="1">
    <citation type="submission" date="2020-08" db="EMBL/GenBank/DDBJ databases">
        <title>Cohnella phylogeny.</title>
        <authorList>
            <person name="Dunlap C."/>
        </authorList>
    </citation>
    <scope>NUCLEOTIDE SEQUENCE [LARGE SCALE GENOMIC DNA]</scope>
    <source>
        <strain evidence="13 14">DSM 25241</strain>
    </source>
</reference>
<feature type="transmembrane region" description="Helical" evidence="11">
    <location>
        <begin position="213"/>
        <end position="232"/>
    </location>
</feature>
<dbReference type="Pfam" id="PF07695">
    <property type="entry name" value="7TMR-DISM_7TM"/>
    <property type="match status" value="1"/>
</dbReference>
<protein>
    <recommendedName>
        <fullName evidence="3">histidine kinase</fullName>
        <ecNumber evidence="3">2.7.13.3</ecNumber>
    </recommendedName>
</protein>
<evidence type="ECO:0000256" key="9">
    <source>
        <dbReference type="ARBA" id="ARBA00023012"/>
    </source>
</evidence>
<evidence type="ECO:0000259" key="12">
    <source>
        <dbReference type="PROSITE" id="PS50109"/>
    </source>
</evidence>
<dbReference type="Pfam" id="PF00512">
    <property type="entry name" value="HisKA"/>
    <property type="match status" value="1"/>
</dbReference>
<dbReference type="CDD" id="cd00075">
    <property type="entry name" value="HATPase"/>
    <property type="match status" value="1"/>
</dbReference>
<keyword evidence="11" id="KW-0812">Transmembrane</keyword>
<keyword evidence="7" id="KW-0418">Kinase</keyword>
<feature type="domain" description="Histidine kinase" evidence="12">
    <location>
        <begin position="469"/>
        <end position="692"/>
    </location>
</feature>
<organism evidence="13 14">
    <name type="scientific">Cohnella thailandensis</name>
    <dbReference type="NCBI Taxonomy" id="557557"/>
    <lineage>
        <taxon>Bacteria</taxon>
        <taxon>Bacillati</taxon>
        <taxon>Bacillota</taxon>
        <taxon>Bacilli</taxon>
        <taxon>Bacillales</taxon>
        <taxon>Paenibacillaceae</taxon>
        <taxon>Cohnella</taxon>
    </lineage>
</organism>
<feature type="transmembrane region" description="Helical" evidence="11">
    <location>
        <begin position="272"/>
        <end position="292"/>
    </location>
</feature>
<evidence type="ECO:0000256" key="5">
    <source>
        <dbReference type="ARBA" id="ARBA00022679"/>
    </source>
</evidence>
<dbReference type="Gene3D" id="1.10.287.130">
    <property type="match status" value="1"/>
</dbReference>
<dbReference type="PRINTS" id="PR00344">
    <property type="entry name" value="BCTRLSENSOR"/>
</dbReference>
<keyword evidence="10 11" id="KW-0472">Membrane</keyword>
<dbReference type="InterPro" id="IPR050351">
    <property type="entry name" value="BphY/WalK/GraS-like"/>
</dbReference>
<keyword evidence="9" id="KW-0902">Two-component regulatory system</keyword>
<dbReference type="GO" id="GO:0004721">
    <property type="term" value="F:phosphoprotein phosphatase activity"/>
    <property type="evidence" value="ECO:0007669"/>
    <property type="project" value="TreeGrafter"/>
</dbReference>
<dbReference type="InterPro" id="IPR011623">
    <property type="entry name" value="7TMR_DISM_rcpt_extracell_dom1"/>
</dbReference>
<dbReference type="InterPro" id="IPR003594">
    <property type="entry name" value="HATPase_dom"/>
</dbReference>
<dbReference type="FunFam" id="1.10.287.130:FF:000001">
    <property type="entry name" value="Two-component sensor histidine kinase"/>
    <property type="match status" value="1"/>
</dbReference>
<dbReference type="InterPro" id="IPR036890">
    <property type="entry name" value="HATPase_C_sf"/>
</dbReference>
<dbReference type="GO" id="GO:0000155">
    <property type="term" value="F:phosphorelay sensor kinase activity"/>
    <property type="evidence" value="ECO:0007669"/>
    <property type="project" value="InterPro"/>
</dbReference>
<dbReference type="AlphaFoldDB" id="A0A841T1Q9"/>
<comment type="catalytic activity">
    <reaction evidence="1">
        <text>ATP + protein L-histidine = ADP + protein N-phospho-L-histidine.</text>
        <dbReference type="EC" id="2.7.13.3"/>
    </reaction>
</comment>
<dbReference type="GO" id="GO:0005886">
    <property type="term" value="C:plasma membrane"/>
    <property type="evidence" value="ECO:0007669"/>
    <property type="project" value="UniProtKB-SubCell"/>
</dbReference>
<evidence type="ECO:0000256" key="1">
    <source>
        <dbReference type="ARBA" id="ARBA00000085"/>
    </source>
</evidence>
<evidence type="ECO:0000256" key="2">
    <source>
        <dbReference type="ARBA" id="ARBA00004651"/>
    </source>
</evidence>
<evidence type="ECO:0000313" key="14">
    <source>
        <dbReference type="Proteomes" id="UP000535838"/>
    </source>
</evidence>
<feature type="transmembrane region" description="Helical" evidence="11">
    <location>
        <begin position="331"/>
        <end position="350"/>
    </location>
</feature>
<dbReference type="PROSITE" id="PS51257">
    <property type="entry name" value="PROKAR_LIPOPROTEIN"/>
    <property type="match status" value="1"/>
</dbReference>
<dbReference type="Proteomes" id="UP000535838">
    <property type="component" value="Unassembled WGS sequence"/>
</dbReference>
<dbReference type="PROSITE" id="PS50109">
    <property type="entry name" value="HIS_KIN"/>
    <property type="match status" value="1"/>
</dbReference>
<accession>A0A841T1Q9</accession>
<dbReference type="PANTHER" id="PTHR45453:SF1">
    <property type="entry name" value="PHOSPHATE REGULON SENSOR PROTEIN PHOR"/>
    <property type="match status" value="1"/>
</dbReference>
<evidence type="ECO:0000313" key="13">
    <source>
        <dbReference type="EMBL" id="MBB6636786.1"/>
    </source>
</evidence>
<evidence type="ECO:0000256" key="8">
    <source>
        <dbReference type="ARBA" id="ARBA00022840"/>
    </source>
</evidence>
<keyword evidence="14" id="KW-1185">Reference proteome</keyword>
<feature type="transmembrane region" description="Helical" evidence="11">
    <location>
        <begin position="239"/>
        <end position="266"/>
    </location>
</feature>
<comment type="subcellular location">
    <subcellularLocation>
        <location evidence="2">Cell membrane</location>
        <topology evidence="2">Multi-pass membrane protein</topology>
    </subcellularLocation>
</comment>
<name>A0A841T1Q9_9BACL</name>
<dbReference type="InterPro" id="IPR003661">
    <property type="entry name" value="HisK_dim/P_dom"/>
</dbReference>
<dbReference type="GO" id="GO:0016036">
    <property type="term" value="P:cellular response to phosphate starvation"/>
    <property type="evidence" value="ECO:0007669"/>
    <property type="project" value="TreeGrafter"/>
</dbReference>
<dbReference type="InterPro" id="IPR008979">
    <property type="entry name" value="Galactose-bd-like_sf"/>
</dbReference>
<dbReference type="InterPro" id="IPR005467">
    <property type="entry name" value="His_kinase_dom"/>
</dbReference>
<keyword evidence="11" id="KW-1133">Transmembrane helix</keyword>
<proteinExistence type="predicted"/>
<dbReference type="SUPFAM" id="SSF49785">
    <property type="entry name" value="Galactose-binding domain-like"/>
    <property type="match status" value="1"/>
</dbReference>
<feature type="transmembrane region" description="Helical" evidence="11">
    <location>
        <begin position="390"/>
        <end position="412"/>
    </location>
</feature>
<feature type="transmembrane region" description="Helical" evidence="11">
    <location>
        <begin position="304"/>
        <end position="325"/>
    </location>
</feature>
<dbReference type="SUPFAM" id="SSF55874">
    <property type="entry name" value="ATPase domain of HSP90 chaperone/DNA topoisomerase II/histidine kinase"/>
    <property type="match status" value="1"/>
</dbReference>
<dbReference type="EMBL" id="JACJVQ010000019">
    <property type="protein sequence ID" value="MBB6636786.1"/>
    <property type="molecule type" value="Genomic_DNA"/>
</dbReference>
<keyword evidence="5" id="KW-0808">Transferase</keyword>
<dbReference type="PANTHER" id="PTHR45453">
    <property type="entry name" value="PHOSPHATE REGULON SENSOR PROTEIN PHOR"/>
    <property type="match status" value="1"/>
</dbReference>
<dbReference type="CDD" id="cd00082">
    <property type="entry name" value="HisKA"/>
    <property type="match status" value="1"/>
</dbReference>
<dbReference type="SMART" id="SM00387">
    <property type="entry name" value="HATPase_c"/>
    <property type="match status" value="1"/>
</dbReference>
<evidence type="ECO:0000256" key="10">
    <source>
        <dbReference type="ARBA" id="ARBA00023136"/>
    </source>
</evidence>
<feature type="transmembrane region" description="Helical" evidence="11">
    <location>
        <begin position="362"/>
        <end position="384"/>
    </location>
</feature>
<dbReference type="InterPro" id="IPR036097">
    <property type="entry name" value="HisK_dim/P_sf"/>
</dbReference>
<dbReference type="EC" id="2.7.13.3" evidence="3"/>
<keyword evidence="4" id="KW-0597">Phosphoprotein</keyword>
<dbReference type="SMART" id="SM00388">
    <property type="entry name" value="HisKA"/>
    <property type="match status" value="1"/>
</dbReference>
<evidence type="ECO:0000256" key="11">
    <source>
        <dbReference type="SAM" id="Phobius"/>
    </source>
</evidence>
<evidence type="ECO:0000256" key="3">
    <source>
        <dbReference type="ARBA" id="ARBA00012438"/>
    </source>
</evidence>
<keyword evidence="8" id="KW-0067">ATP-binding</keyword>
<dbReference type="Gene3D" id="2.60.120.260">
    <property type="entry name" value="Galactose-binding domain-like"/>
    <property type="match status" value="1"/>
</dbReference>
<dbReference type="SUPFAM" id="SSF47384">
    <property type="entry name" value="Homodimeric domain of signal transducing histidine kinase"/>
    <property type="match status" value="1"/>
</dbReference>
<evidence type="ECO:0000256" key="6">
    <source>
        <dbReference type="ARBA" id="ARBA00022741"/>
    </source>
</evidence>
<dbReference type="Pfam" id="PF02518">
    <property type="entry name" value="HATPase_c"/>
    <property type="match status" value="1"/>
</dbReference>
<comment type="caution">
    <text evidence="13">The sequence shown here is derived from an EMBL/GenBank/DDBJ whole genome shotgun (WGS) entry which is preliminary data.</text>
</comment>
<evidence type="ECO:0000256" key="7">
    <source>
        <dbReference type="ARBA" id="ARBA00022777"/>
    </source>
</evidence>
<dbReference type="GO" id="GO:0005524">
    <property type="term" value="F:ATP binding"/>
    <property type="evidence" value="ECO:0007669"/>
    <property type="project" value="UniProtKB-KW"/>
</dbReference>
<gene>
    <name evidence="13" type="ORF">H7B67_21885</name>
</gene>
<keyword evidence="6" id="KW-0547">Nucleotide-binding</keyword>
<evidence type="ECO:0000256" key="4">
    <source>
        <dbReference type="ARBA" id="ARBA00022553"/>
    </source>
</evidence>
<dbReference type="InterPro" id="IPR004358">
    <property type="entry name" value="Sig_transdc_His_kin-like_C"/>
</dbReference>
<dbReference type="Gene3D" id="3.30.565.10">
    <property type="entry name" value="Histidine kinase-like ATPase, C-terminal domain"/>
    <property type="match status" value="1"/>
</dbReference>
<dbReference type="RefSeq" id="WP_185121989.1">
    <property type="nucleotide sequence ID" value="NZ_JACJVQ010000019.1"/>
</dbReference>